<organism evidence="8 9">
    <name type="scientific">Amycolatopsis albispora</name>
    <dbReference type="NCBI Taxonomy" id="1804986"/>
    <lineage>
        <taxon>Bacteria</taxon>
        <taxon>Bacillati</taxon>
        <taxon>Actinomycetota</taxon>
        <taxon>Actinomycetes</taxon>
        <taxon>Pseudonocardiales</taxon>
        <taxon>Pseudonocardiaceae</taxon>
        <taxon>Amycolatopsis</taxon>
    </lineage>
</organism>
<dbReference type="Pfam" id="PF13450">
    <property type="entry name" value="NAD_binding_8"/>
    <property type="match status" value="1"/>
</dbReference>
<keyword evidence="9" id="KW-1185">Reference proteome</keyword>
<dbReference type="PRINTS" id="PR00420">
    <property type="entry name" value="RNGMNOXGNASE"/>
</dbReference>
<dbReference type="InterPro" id="IPR050493">
    <property type="entry name" value="FAD-dep_Monooxygenase_BioMet"/>
</dbReference>
<proteinExistence type="predicted"/>
<dbReference type="AlphaFoldDB" id="A0A344L1F1"/>
<keyword evidence="4" id="KW-0560">Oxidoreductase</keyword>
<dbReference type="Gene3D" id="3.50.50.60">
    <property type="entry name" value="FAD/NAD(P)-binding domain"/>
    <property type="match status" value="1"/>
</dbReference>
<dbReference type="SUPFAM" id="SSF51905">
    <property type="entry name" value="FAD/NAD(P)-binding domain"/>
    <property type="match status" value="1"/>
</dbReference>
<keyword evidence="5" id="KW-0503">Monooxygenase</keyword>
<sequence>MVGGGIGGLACALALHQQNRDVTVFERRDRIEGRGTALGMWPEALCALDAIGLGERVRRTGVAQQEMRFRRSDGRTLARLNVGRLERRTGDLPVLISRAALISLLRDALPSALVRTGQPVGPADVADLCAEYDVVVGADGIGSAVREARFGAAHRPRYSGYSAWIGMVPSDGEVSQEIFGRGRKFGVTPAEGGLTNWYAPIRVPQGGLGDDPMVQLRELFGDWCDPVPSLIERSAGAEILNYPIRYLAPRLPSFVSGNAVLIGDAAHLMTADLGQGACQALADGVALGTRLAKSPDPEPVLNQYDRERRRPSQRVATAARLLGAFTLRPGLSNLRDLTFRAAGTLTRHEPRPSRGANTASASVSDTGVRTK</sequence>
<feature type="domain" description="FAD-binding" evidence="7">
    <location>
        <begin position="132"/>
        <end position="317"/>
    </location>
</feature>
<evidence type="ECO:0000259" key="7">
    <source>
        <dbReference type="Pfam" id="PF01494"/>
    </source>
</evidence>
<evidence type="ECO:0000313" key="8">
    <source>
        <dbReference type="EMBL" id="AXB41875.1"/>
    </source>
</evidence>
<evidence type="ECO:0000256" key="5">
    <source>
        <dbReference type="ARBA" id="ARBA00023033"/>
    </source>
</evidence>
<gene>
    <name evidence="8" type="ORF">A4R43_04490</name>
</gene>
<dbReference type="EMBL" id="CP015163">
    <property type="protein sequence ID" value="AXB41875.1"/>
    <property type="molecule type" value="Genomic_DNA"/>
</dbReference>
<evidence type="ECO:0000256" key="4">
    <source>
        <dbReference type="ARBA" id="ARBA00023002"/>
    </source>
</evidence>
<protein>
    <recommendedName>
        <fullName evidence="7">FAD-binding domain-containing protein</fullName>
    </recommendedName>
</protein>
<evidence type="ECO:0000256" key="1">
    <source>
        <dbReference type="ARBA" id="ARBA00001974"/>
    </source>
</evidence>
<keyword evidence="2" id="KW-0285">Flavoprotein</keyword>
<dbReference type="Pfam" id="PF01494">
    <property type="entry name" value="FAD_binding_3"/>
    <property type="match status" value="1"/>
</dbReference>
<evidence type="ECO:0000256" key="2">
    <source>
        <dbReference type="ARBA" id="ARBA00022630"/>
    </source>
</evidence>
<dbReference type="InterPro" id="IPR002938">
    <property type="entry name" value="FAD-bd"/>
</dbReference>
<dbReference type="PANTHER" id="PTHR13789">
    <property type="entry name" value="MONOOXYGENASE"/>
    <property type="match status" value="1"/>
</dbReference>
<accession>A0A344L1F1</accession>
<evidence type="ECO:0000313" key="9">
    <source>
        <dbReference type="Proteomes" id="UP000250434"/>
    </source>
</evidence>
<dbReference type="GO" id="GO:0004497">
    <property type="term" value="F:monooxygenase activity"/>
    <property type="evidence" value="ECO:0007669"/>
    <property type="project" value="UniProtKB-KW"/>
</dbReference>
<keyword evidence="3" id="KW-0274">FAD</keyword>
<dbReference type="PANTHER" id="PTHR13789:SF318">
    <property type="entry name" value="GERANYLGERANYL DIPHOSPHATE REDUCTASE"/>
    <property type="match status" value="1"/>
</dbReference>
<feature type="region of interest" description="Disordered" evidence="6">
    <location>
        <begin position="344"/>
        <end position="371"/>
    </location>
</feature>
<comment type="cofactor">
    <cofactor evidence="1">
        <name>FAD</name>
        <dbReference type="ChEBI" id="CHEBI:57692"/>
    </cofactor>
</comment>
<name>A0A344L1F1_9PSEU</name>
<evidence type="ECO:0000256" key="6">
    <source>
        <dbReference type="SAM" id="MobiDB-lite"/>
    </source>
</evidence>
<dbReference type="KEGG" id="aab:A4R43_04490"/>
<dbReference type="Proteomes" id="UP000250434">
    <property type="component" value="Chromosome"/>
</dbReference>
<feature type="compositionally biased region" description="Polar residues" evidence="6">
    <location>
        <begin position="355"/>
        <end position="371"/>
    </location>
</feature>
<dbReference type="GO" id="GO:0071949">
    <property type="term" value="F:FAD binding"/>
    <property type="evidence" value="ECO:0007669"/>
    <property type="project" value="InterPro"/>
</dbReference>
<reference evidence="8 9" key="1">
    <citation type="submission" date="2016-04" db="EMBL/GenBank/DDBJ databases">
        <title>Complete genome sequence and analysis of deep-sea sediment isolate, Amycolatopsis sp. WP1.</title>
        <authorList>
            <person name="Wang H."/>
            <person name="Chen S."/>
            <person name="Wu Q."/>
        </authorList>
    </citation>
    <scope>NUCLEOTIDE SEQUENCE [LARGE SCALE GENOMIC DNA]</scope>
    <source>
        <strain evidence="8 9">WP1</strain>
    </source>
</reference>
<evidence type="ECO:0000256" key="3">
    <source>
        <dbReference type="ARBA" id="ARBA00022827"/>
    </source>
</evidence>
<dbReference type="InterPro" id="IPR036188">
    <property type="entry name" value="FAD/NAD-bd_sf"/>
</dbReference>